<keyword evidence="1" id="KW-0732">Signal</keyword>
<feature type="signal peptide" evidence="1">
    <location>
        <begin position="1"/>
        <end position="27"/>
    </location>
</feature>
<accession>A0A2U1V7D7</accession>
<feature type="chain" id="PRO_5015550806" evidence="1">
    <location>
        <begin position="28"/>
        <end position="105"/>
    </location>
</feature>
<comment type="caution">
    <text evidence="2">The sequence shown here is derived from an EMBL/GenBank/DDBJ whole genome shotgun (WGS) entry which is preliminary data.</text>
</comment>
<reference evidence="3" key="1">
    <citation type="submission" date="2017-10" db="EMBL/GenBank/DDBJ databases">
        <authorList>
            <person name="Toshchakov S.V."/>
            <person name="Goeva M.A."/>
        </authorList>
    </citation>
    <scope>NUCLEOTIDE SEQUENCE [LARGE SCALE GENOMIC DNA]</scope>
    <source>
        <strain evidence="3">JR1/69-1-13</strain>
    </source>
</reference>
<gene>
    <name evidence="2" type="ORF">CR165_07685</name>
</gene>
<protein>
    <submittedName>
        <fullName evidence="2">Uncharacterized protein</fullName>
    </submittedName>
</protein>
<dbReference type="Proteomes" id="UP000245048">
    <property type="component" value="Unassembled WGS sequence"/>
</dbReference>
<name>A0A2U1V7D7_9PROT</name>
<sequence>MMRPCLIIAAGILAAAPLASLSPARSAEPLRMTACPSREKTEQILQSGGNLNPDGCRTVTVTRVDSPAGPVCVMNFGESQGIVGAITSAAVPTEWWTSCENLRQP</sequence>
<evidence type="ECO:0000313" key="2">
    <source>
        <dbReference type="EMBL" id="PWC29796.1"/>
    </source>
</evidence>
<evidence type="ECO:0000256" key="1">
    <source>
        <dbReference type="SAM" id="SignalP"/>
    </source>
</evidence>
<dbReference type="AlphaFoldDB" id="A0A2U1V7D7"/>
<proteinExistence type="predicted"/>
<dbReference type="EMBL" id="PDOA01000003">
    <property type="protein sequence ID" value="PWC29796.1"/>
    <property type="molecule type" value="Genomic_DNA"/>
</dbReference>
<evidence type="ECO:0000313" key="3">
    <source>
        <dbReference type="Proteomes" id="UP000245048"/>
    </source>
</evidence>
<keyword evidence="3" id="KW-1185">Reference proteome</keyword>
<organism evidence="2 3">
    <name type="scientific">Teichococcus aestuarii</name>
    <dbReference type="NCBI Taxonomy" id="568898"/>
    <lineage>
        <taxon>Bacteria</taxon>
        <taxon>Pseudomonadati</taxon>
        <taxon>Pseudomonadota</taxon>
        <taxon>Alphaproteobacteria</taxon>
        <taxon>Acetobacterales</taxon>
        <taxon>Roseomonadaceae</taxon>
        <taxon>Roseomonas</taxon>
    </lineage>
</organism>